<keyword evidence="3" id="KW-1185">Reference proteome</keyword>
<gene>
    <name evidence="2" type="ORF">QJS10_CPA10g01606</name>
</gene>
<evidence type="ECO:0000313" key="2">
    <source>
        <dbReference type="EMBL" id="KAK1306985.1"/>
    </source>
</evidence>
<dbReference type="PANTHER" id="PTHR34946:SF2">
    <property type="entry name" value="OS04G0386300 PROTEIN"/>
    <property type="match status" value="1"/>
</dbReference>
<comment type="caution">
    <text evidence="2">The sequence shown here is derived from an EMBL/GenBank/DDBJ whole genome shotgun (WGS) entry which is preliminary data.</text>
</comment>
<reference evidence="2" key="2">
    <citation type="submission" date="2023-06" db="EMBL/GenBank/DDBJ databases">
        <authorList>
            <person name="Ma L."/>
            <person name="Liu K.-W."/>
            <person name="Li Z."/>
            <person name="Hsiao Y.-Y."/>
            <person name="Qi Y."/>
            <person name="Fu T."/>
            <person name="Tang G."/>
            <person name="Zhang D."/>
            <person name="Sun W.-H."/>
            <person name="Liu D.-K."/>
            <person name="Li Y."/>
            <person name="Chen G.-Z."/>
            <person name="Liu X.-D."/>
            <person name="Liao X.-Y."/>
            <person name="Jiang Y.-T."/>
            <person name="Yu X."/>
            <person name="Hao Y."/>
            <person name="Huang J."/>
            <person name="Zhao X.-W."/>
            <person name="Ke S."/>
            <person name="Chen Y.-Y."/>
            <person name="Wu W.-L."/>
            <person name="Hsu J.-L."/>
            <person name="Lin Y.-F."/>
            <person name="Huang M.-D."/>
            <person name="Li C.-Y."/>
            <person name="Huang L."/>
            <person name="Wang Z.-W."/>
            <person name="Zhao X."/>
            <person name="Zhong W.-Y."/>
            <person name="Peng D.-H."/>
            <person name="Ahmad S."/>
            <person name="Lan S."/>
            <person name="Zhang J.-S."/>
            <person name="Tsai W.-C."/>
            <person name="Van De Peer Y."/>
            <person name="Liu Z.-J."/>
        </authorList>
    </citation>
    <scope>NUCLEOTIDE SEQUENCE</scope>
    <source>
        <strain evidence="2">CP</strain>
        <tissue evidence="2">Leaves</tissue>
    </source>
</reference>
<evidence type="ECO:0000256" key="1">
    <source>
        <dbReference type="SAM" id="MobiDB-lite"/>
    </source>
</evidence>
<dbReference type="AlphaFoldDB" id="A0AAV9E0M1"/>
<organism evidence="2 3">
    <name type="scientific">Acorus calamus</name>
    <name type="common">Sweet flag</name>
    <dbReference type="NCBI Taxonomy" id="4465"/>
    <lineage>
        <taxon>Eukaryota</taxon>
        <taxon>Viridiplantae</taxon>
        <taxon>Streptophyta</taxon>
        <taxon>Embryophyta</taxon>
        <taxon>Tracheophyta</taxon>
        <taxon>Spermatophyta</taxon>
        <taxon>Magnoliopsida</taxon>
        <taxon>Liliopsida</taxon>
        <taxon>Acoraceae</taxon>
        <taxon>Acorus</taxon>
    </lineage>
</organism>
<sequence>MVEELKFLPKPSPNSPPSPPPPPTLDLHLSISFQSPQTPASSPPLQIEALRRQATEQMRLAEAEKAYAARVRELAKREAAAAEAEFEKARAVWEAAREAAERAEWVKEKASRRTSSACIEMTCHACRKRFRL</sequence>
<feature type="compositionally biased region" description="Polar residues" evidence="1">
    <location>
        <begin position="31"/>
        <end position="43"/>
    </location>
</feature>
<feature type="region of interest" description="Disordered" evidence="1">
    <location>
        <begin position="1"/>
        <end position="43"/>
    </location>
</feature>
<dbReference type="GO" id="GO:0009630">
    <property type="term" value="P:gravitropism"/>
    <property type="evidence" value="ECO:0007669"/>
    <property type="project" value="TreeGrafter"/>
</dbReference>
<dbReference type="GO" id="GO:0005634">
    <property type="term" value="C:nucleus"/>
    <property type="evidence" value="ECO:0007669"/>
    <property type="project" value="TreeGrafter"/>
</dbReference>
<name>A0AAV9E0M1_ACOCL</name>
<dbReference type="PANTHER" id="PTHR34946">
    <property type="entry name" value="OS03G0310200 PROTEIN"/>
    <property type="match status" value="1"/>
</dbReference>
<protein>
    <submittedName>
        <fullName evidence="2">Uncharacterized protein</fullName>
    </submittedName>
</protein>
<dbReference type="EMBL" id="JAUJYO010000010">
    <property type="protein sequence ID" value="KAK1306985.1"/>
    <property type="molecule type" value="Genomic_DNA"/>
</dbReference>
<feature type="compositionally biased region" description="Pro residues" evidence="1">
    <location>
        <begin position="10"/>
        <end position="24"/>
    </location>
</feature>
<evidence type="ECO:0000313" key="3">
    <source>
        <dbReference type="Proteomes" id="UP001180020"/>
    </source>
</evidence>
<proteinExistence type="predicted"/>
<accession>A0AAV9E0M1</accession>
<dbReference type="Proteomes" id="UP001180020">
    <property type="component" value="Unassembled WGS sequence"/>
</dbReference>
<reference evidence="2" key="1">
    <citation type="journal article" date="2023" name="Nat. Commun.">
        <title>Diploid and tetraploid genomes of Acorus and the evolution of monocots.</title>
        <authorList>
            <person name="Ma L."/>
            <person name="Liu K.W."/>
            <person name="Li Z."/>
            <person name="Hsiao Y.Y."/>
            <person name="Qi Y."/>
            <person name="Fu T."/>
            <person name="Tang G.D."/>
            <person name="Zhang D."/>
            <person name="Sun W.H."/>
            <person name="Liu D.K."/>
            <person name="Li Y."/>
            <person name="Chen G.Z."/>
            <person name="Liu X.D."/>
            <person name="Liao X.Y."/>
            <person name="Jiang Y.T."/>
            <person name="Yu X."/>
            <person name="Hao Y."/>
            <person name="Huang J."/>
            <person name="Zhao X.W."/>
            <person name="Ke S."/>
            <person name="Chen Y.Y."/>
            <person name="Wu W.L."/>
            <person name="Hsu J.L."/>
            <person name="Lin Y.F."/>
            <person name="Huang M.D."/>
            <person name="Li C.Y."/>
            <person name="Huang L."/>
            <person name="Wang Z.W."/>
            <person name="Zhao X."/>
            <person name="Zhong W.Y."/>
            <person name="Peng D.H."/>
            <person name="Ahmad S."/>
            <person name="Lan S."/>
            <person name="Zhang J.S."/>
            <person name="Tsai W.C."/>
            <person name="Van de Peer Y."/>
            <person name="Liu Z.J."/>
        </authorList>
    </citation>
    <scope>NUCLEOTIDE SEQUENCE</scope>
    <source>
        <strain evidence="2">CP</strain>
    </source>
</reference>